<reference evidence="10" key="1">
    <citation type="submission" date="2015-02" db="EMBL/GenBank/DDBJ databases">
        <title>A transcriptome of Wollemia nobilis - a relic of Gondwana.</title>
        <authorList>
            <person name="Chia J.Y."/>
            <person name="Leong Y.S."/>
            <person name="Abdul Karim S."/>
            <person name="Wan Azmi N."/>
            <person name="Hercus R."/>
            <person name="Croft L."/>
        </authorList>
    </citation>
    <scope>NUCLEOTIDE SEQUENCE</scope>
    <source>
        <strain evidence="10">MaeBrown</strain>
        <tissue evidence="10">Leaf</tissue>
    </source>
</reference>
<dbReference type="AlphaFoldDB" id="A0A0C9RQ95"/>
<name>A0A0C9RQ95_9CONI</name>
<comment type="similarity">
    <text evidence="7">Belongs to the WRKY group II-e family.</text>
</comment>
<protein>
    <submittedName>
        <fullName evidence="10">TSA: Wollemia nobilis Ref_Wollemi_Transcript_25694_1629 transcribed RNA sequence</fullName>
    </submittedName>
</protein>
<evidence type="ECO:0000313" key="10">
    <source>
        <dbReference type="EMBL" id="JAG85584.1"/>
    </source>
</evidence>
<keyword evidence="5" id="KW-0539">Nucleus</keyword>
<evidence type="ECO:0000256" key="2">
    <source>
        <dbReference type="ARBA" id="ARBA00023015"/>
    </source>
</evidence>
<evidence type="ECO:0000256" key="4">
    <source>
        <dbReference type="ARBA" id="ARBA00023163"/>
    </source>
</evidence>
<dbReference type="PROSITE" id="PS50811">
    <property type="entry name" value="WRKY"/>
    <property type="match status" value="1"/>
</dbReference>
<dbReference type="InterPro" id="IPR044810">
    <property type="entry name" value="WRKY_plant"/>
</dbReference>
<dbReference type="InterPro" id="IPR003657">
    <property type="entry name" value="WRKY_dom"/>
</dbReference>
<dbReference type="Gene3D" id="2.20.25.80">
    <property type="entry name" value="WRKY domain"/>
    <property type="match status" value="1"/>
</dbReference>
<dbReference type="PANTHER" id="PTHR32096">
    <property type="entry name" value="WRKY TRANSCRIPTION FACTOR 30-RELATED-RELATED"/>
    <property type="match status" value="1"/>
</dbReference>
<dbReference type="EMBL" id="GCHU01025502">
    <property type="protein sequence ID" value="JAG85584.1"/>
    <property type="molecule type" value="Transcribed_RNA"/>
</dbReference>
<dbReference type="SUPFAM" id="SSF118290">
    <property type="entry name" value="WRKY DNA-binding domain"/>
    <property type="match status" value="1"/>
</dbReference>
<keyword evidence="4" id="KW-0804">Transcription</keyword>
<feature type="compositionally biased region" description="Polar residues" evidence="8">
    <location>
        <begin position="340"/>
        <end position="352"/>
    </location>
</feature>
<dbReference type="InterPro" id="IPR036576">
    <property type="entry name" value="WRKY_dom_sf"/>
</dbReference>
<sequence>MNTVTGSPDLGSVRNWSTEYDGGDLGAVVRASRLVCSRTSCESNIASASSNIMVNSTVQAVLKDQNTCCSLYNDMITGSECSMPAILGKLDEHVVQKACCFPAMADSTHSSFCSSTNRQKVENKDKQIMPFSTPRFRREEPVRGHTRAGIESASTLSSPPMSVHLKSPPRPPTGSDRATLEDKVESSSSTVKMDSIADSFTTAKIAGSKRRKIQQRRIISVPAAEGAWNKQGGVGVPSDLWAWRKYGQKPIKGSPYPRGYYRCSSSKGCPARKQIERSHIDPTMLVITYTADHNHAWPTHRNALAGSTRQNAFQDKMQLLSAPNTSDVAAAYSPTVPDNPDTTVSLANQSTPEKGGPNSPLQKECLDKSLDQNEVQNHSTAALGVFRPTHMLDDDLFADLGVLPEYLKDFTIHSDEESASTVVDLFNLFNWSCSSSSSASTVDWSKPT</sequence>
<dbReference type="GO" id="GO:0000976">
    <property type="term" value="F:transcription cis-regulatory region binding"/>
    <property type="evidence" value="ECO:0007669"/>
    <property type="project" value="TreeGrafter"/>
</dbReference>
<evidence type="ECO:0000256" key="3">
    <source>
        <dbReference type="ARBA" id="ARBA00023125"/>
    </source>
</evidence>
<keyword evidence="2" id="KW-0805">Transcription regulation</keyword>
<proteinExistence type="inferred from homology"/>
<evidence type="ECO:0000256" key="1">
    <source>
        <dbReference type="ARBA" id="ARBA00004123"/>
    </source>
</evidence>
<comment type="function">
    <text evidence="6">Transcription factor. Interacts specifically with the W box (5'-(T)TGAC[CT]-3'), a frequently occurring elicitor-responsive cis-acting element.</text>
</comment>
<feature type="region of interest" description="Disordered" evidence="8">
    <location>
        <begin position="329"/>
        <end position="362"/>
    </location>
</feature>
<dbReference type="FunFam" id="2.20.25.80:FF:000005">
    <property type="entry name" value="probable WRKY transcription factor 14"/>
    <property type="match status" value="1"/>
</dbReference>
<keyword evidence="3" id="KW-0238">DNA-binding</keyword>
<evidence type="ECO:0000256" key="5">
    <source>
        <dbReference type="ARBA" id="ARBA00023242"/>
    </source>
</evidence>
<feature type="domain" description="WRKY" evidence="9">
    <location>
        <begin position="232"/>
        <end position="298"/>
    </location>
</feature>
<evidence type="ECO:0000256" key="7">
    <source>
        <dbReference type="ARBA" id="ARBA00060761"/>
    </source>
</evidence>
<dbReference type="Pfam" id="PF03106">
    <property type="entry name" value="WRKY"/>
    <property type="match status" value="1"/>
</dbReference>
<dbReference type="GO" id="GO:0005634">
    <property type="term" value="C:nucleus"/>
    <property type="evidence" value="ECO:0007669"/>
    <property type="project" value="UniProtKB-SubCell"/>
</dbReference>
<feature type="region of interest" description="Disordered" evidence="8">
    <location>
        <begin position="134"/>
        <end position="188"/>
    </location>
</feature>
<dbReference type="SMART" id="SM00774">
    <property type="entry name" value="WRKY"/>
    <property type="match status" value="1"/>
</dbReference>
<comment type="subcellular location">
    <subcellularLocation>
        <location evidence="1">Nucleus</location>
    </subcellularLocation>
</comment>
<accession>A0A0C9RQ95</accession>
<evidence type="ECO:0000256" key="8">
    <source>
        <dbReference type="SAM" id="MobiDB-lite"/>
    </source>
</evidence>
<dbReference type="GO" id="GO:0003700">
    <property type="term" value="F:DNA-binding transcription factor activity"/>
    <property type="evidence" value="ECO:0007669"/>
    <property type="project" value="InterPro"/>
</dbReference>
<dbReference type="PANTHER" id="PTHR32096:SF18">
    <property type="entry name" value="DISEASE RESISTANCE PROTEIN RRS1B-RELATED"/>
    <property type="match status" value="1"/>
</dbReference>
<evidence type="ECO:0000259" key="9">
    <source>
        <dbReference type="PROSITE" id="PS50811"/>
    </source>
</evidence>
<organism evidence="10">
    <name type="scientific">Wollemia nobilis</name>
    <dbReference type="NCBI Taxonomy" id="56998"/>
    <lineage>
        <taxon>Eukaryota</taxon>
        <taxon>Viridiplantae</taxon>
        <taxon>Streptophyta</taxon>
        <taxon>Embryophyta</taxon>
        <taxon>Tracheophyta</taxon>
        <taxon>Spermatophyta</taxon>
        <taxon>Pinopsida</taxon>
        <taxon>Pinidae</taxon>
        <taxon>Conifers II</taxon>
        <taxon>Araucariales</taxon>
        <taxon>Araucariaceae</taxon>
        <taxon>Wollemia</taxon>
    </lineage>
</organism>
<evidence type="ECO:0000256" key="6">
    <source>
        <dbReference type="ARBA" id="ARBA00059805"/>
    </source>
</evidence>